<feature type="compositionally biased region" description="Polar residues" evidence="2">
    <location>
        <begin position="501"/>
        <end position="514"/>
    </location>
</feature>
<name>A0A081QRC9_STRMT</name>
<protein>
    <submittedName>
        <fullName evidence="5">Uncharacterized protein</fullName>
    </submittedName>
</protein>
<gene>
    <name evidence="5" type="ORF">SK608_1749</name>
</gene>
<dbReference type="Pfam" id="PF04650">
    <property type="entry name" value="YSIRK_signal"/>
    <property type="match status" value="1"/>
</dbReference>
<dbReference type="Proteomes" id="UP000028022">
    <property type="component" value="Unassembled WGS sequence"/>
</dbReference>
<evidence type="ECO:0000259" key="4">
    <source>
        <dbReference type="Pfam" id="PF07564"/>
    </source>
</evidence>
<feature type="compositionally biased region" description="Polar residues" evidence="2">
    <location>
        <begin position="67"/>
        <end position="78"/>
    </location>
</feature>
<keyword evidence="1" id="KW-0732">Signal</keyword>
<feature type="non-terminal residue" evidence="5">
    <location>
        <position position="860"/>
    </location>
</feature>
<dbReference type="PANTHER" id="PTHR33472">
    <property type="entry name" value="OS01G0106600 PROTEIN"/>
    <property type="match status" value="1"/>
</dbReference>
<proteinExistence type="predicted"/>
<feature type="compositionally biased region" description="Low complexity" evidence="2">
    <location>
        <begin position="79"/>
        <end position="107"/>
    </location>
</feature>
<feature type="compositionally biased region" description="Basic and acidic residues" evidence="2">
    <location>
        <begin position="673"/>
        <end position="687"/>
    </location>
</feature>
<feature type="region of interest" description="Disordered" evidence="2">
    <location>
        <begin position="673"/>
        <end position="710"/>
    </location>
</feature>
<reference evidence="5 6" key="1">
    <citation type="submission" date="2014-05" db="EMBL/GenBank/DDBJ databases">
        <authorList>
            <person name="Daugherty S.C."/>
            <person name="Tallon L.J."/>
            <person name="Sadzewicz L."/>
            <person name="Kilian M."/>
            <person name="Tettelin H."/>
        </authorList>
    </citation>
    <scope>NUCLEOTIDE SEQUENCE [LARGE SCALE GENOMIC DNA]</scope>
    <source>
        <strain evidence="5 6">SK608</strain>
    </source>
</reference>
<feature type="domain" description="DUF1542" evidence="4">
    <location>
        <begin position="682"/>
        <end position="754"/>
    </location>
</feature>
<feature type="compositionally biased region" description="Polar residues" evidence="2">
    <location>
        <begin position="241"/>
        <end position="252"/>
    </location>
</feature>
<feature type="region of interest" description="Disordered" evidence="2">
    <location>
        <begin position="495"/>
        <end position="515"/>
    </location>
</feature>
<organism evidence="5 6">
    <name type="scientific">Streptococcus mitis</name>
    <dbReference type="NCBI Taxonomy" id="28037"/>
    <lineage>
        <taxon>Bacteria</taxon>
        <taxon>Bacillati</taxon>
        <taxon>Bacillota</taxon>
        <taxon>Bacilli</taxon>
        <taxon>Lactobacillales</taxon>
        <taxon>Streptococcaceae</taxon>
        <taxon>Streptococcus</taxon>
        <taxon>Streptococcus mitis group</taxon>
    </lineage>
</organism>
<evidence type="ECO:0000313" key="6">
    <source>
        <dbReference type="Proteomes" id="UP000028022"/>
    </source>
</evidence>
<feature type="domain" description="YSIRK Gram-positive signal peptide" evidence="3">
    <location>
        <begin position="16"/>
        <end position="41"/>
    </location>
</feature>
<dbReference type="AlphaFoldDB" id="A0A081QRC9"/>
<feature type="compositionally biased region" description="Low complexity" evidence="2">
    <location>
        <begin position="121"/>
        <end position="144"/>
    </location>
</feature>
<evidence type="ECO:0000259" key="3">
    <source>
        <dbReference type="Pfam" id="PF04650"/>
    </source>
</evidence>
<accession>A0A081QRC9</accession>
<comment type="caution">
    <text evidence="5">The sequence shown here is derived from an EMBL/GenBank/DDBJ whole genome shotgun (WGS) entry which is preliminary data.</text>
</comment>
<feature type="region of interest" description="Disordered" evidence="2">
    <location>
        <begin position="67"/>
        <end position="145"/>
    </location>
</feature>
<evidence type="ECO:0000313" key="5">
    <source>
        <dbReference type="EMBL" id="KEQ45502.1"/>
    </source>
</evidence>
<feature type="region of interest" description="Disordered" evidence="2">
    <location>
        <begin position="831"/>
        <end position="860"/>
    </location>
</feature>
<evidence type="ECO:0000256" key="1">
    <source>
        <dbReference type="ARBA" id="ARBA00022729"/>
    </source>
</evidence>
<dbReference type="EMBL" id="JPFZ01000012">
    <property type="protein sequence ID" value="KEQ45502.1"/>
    <property type="molecule type" value="Genomic_DNA"/>
</dbReference>
<dbReference type="InterPro" id="IPR005877">
    <property type="entry name" value="YSIRK_signal_dom"/>
</dbReference>
<feature type="region of interest" description="Disordered" evidence="2">
    <location>
        <begin position="214"/>
        <end position="297"/>
    </location>
</feature>
<feature type="region of interest" description="Disordered" evidence="2">
    <location>
        <begin position="767"/>
        <end position="791"/>
    </location>
</feature>
<sequence>MENNHSMSRVERSRREKVTRYSVRKVSFGAASVAVAAFFMFLGNGAVYAAEPNVTATDSALAATPANNQLDENSGSSEATAPKAQADTTTPTPADASSTSVESATVSKAQADTTTSKPADATPAPVVSSTTSTTEETSEKATPALDKKQLEDYVAEIDAKLASDSYATKTDESVATLKEHLGLAKLALTTAKSQDELTKAYRRLFMTVNSGLRSKPKAQVENPKLDTTEGKATVGKKASNTEKATGTNSIANSGKHDPRNGQALDRNNPFRTDGTTTDTDPDANQVYTGLDGSDDETVEDLSNKLKSLTTSIENNDKISKQMESLGEATGVGKGEVKNIDNFGGWKAVKDTESNGKFAVARKTEKGIFPLETINTVVDINSGTYFTYLREQALDRTSNYMLYLSEVRTQASKDEPTFDGKNYQRSGLGRTDAPGIKGYNGIEKTFKAYSPTSGSKVQISFITGYSGDINGTKAKYHVQVFTSQSDTPIYDVTFDPQKDVTNDPNMTVQGASDGSSVVAERITTKGDEFTKEKLEEKMSQTQFRPNGRPGKFTSKEIDIPAGVTEYTVRISSADNQHLGMGYQSIYRHFALPISGLDFHVTQDTGGVAKSLLQKIYTKLKESEEKDKNFKTPESQRQYEEALATVDQLLQQDTKSTTEYQTILQTLLVKRQELANSDQEKPIKSKASDAIDQAKATKDKEIDANDQLSQSEKAKAKEATKAAADLAKAAIEAATDQAGVTEKETAGTNAIKAVTPVGKENAKNAIDQAKATKDKEIDANDQLSQSEKAKAKEATKAAADAAKVAIEAATDQAGVTEKETAGTNAIKAVTPVGKENAKNAIDQAKATKDKEIDANDQLSQSE</sequence>
<dbReference type="InterPro" id="IPR011439">
    <property type="entry name" value="DUF1542"/>
</dbReference>
<dbReference type="Pfam" id="PF07564">
    <property type="entry name" value="DUF1542"/>
    <property type="match status" value="2"/>
</dbReference>
<dbReference type="PANTHER" id="PTHR33472:SF28">
    <property type="entry name" value="BROMO AND FHA DOMAIN-CONTAINING PROTEIN DDB_G0267958"/>
    <property type="match status" value="1"/>
</dbReference>
<feature type="compositionally biased region" description="Polar residues" evidence="2">
    <location>
        <begin position="108"/>
        <end position="117"/>
    </location>
</feature>
<dbReference type="NCBIfam" id="TIGR01168">
    <property type="entry name" value="YSIRK_signal"/>
    <property type="match status" value="1"/>
</dbReference>
<feature type="domain" description="DUF1542" evidence="4">
    <location>
        <begin position="757"/>
        <end position="829"/>
    </location>
</feature>
<evidence type="ECO:0000256" key="2">
    <source>
        <dbReference type="SAM" id="MobiDB-lite"/>
    </source>
</evidence>